<accession>A0ABS2KJP2</accession>
<dbReference type="SUPFAM" id="SSF56601">
    <property type="entry name" value="beta-lactamase/transpeptidase-like"/>
    <property type="match status" value="1"/>
</dbReference>
<feature type="domain" description="Beta-lactamase-related" evidence="1">
    <location>
        <begin position="10"/>
        <end position="334"/>
    </location>
</feature>
<keyword evidence="3" id="KW-1185">Reference proteome</keyword>
<dbReference type="PANTHER" id="PTHR43283:SF18">
    <property type="match status" value="1"/>
</dbReference>
<dbReference type="EMBL" id="JADIKF010000039">
    <property type="protein sequence ID" value="MBM7130628.1"/>
    <property type="molecule type" value="Genomic_DNA"/>
</dbReference>
<gene>
    <name evidence="2" type="ORF">ISS99_13905</name>
</gene>
<proteinExistence type="predicted"/>
<dbReference type="Proteomes" id="UP001430193">
    <property type="component" value="Unassembled WGS sequence"/>
</dbReference>
<dbReference type="Gene3D" id="3.40.710.10">
    <property type="entry name" value="DD-peptidase/beta-lactamase superfamily"/>
    <property type="match status" value="1"/>
</dbReference>
<dbReference type="InterPro" id="IPR001466">
    <property type="entry name" value="Beta-lactam-related"/>
</dbReference>
<sequence length="355" mass="38560">MADAPATSKNVQDAFAASGLPGGCAMSFDGSHVLTQYADGYADAARQKKYGVDTIQPIASVSKTVIGLVLAQLALKKQIDLDAPIDNYLPWKVRNPRFPNTPITLRELATHTSGLVDGPIYDKSYQDGHTPSMSMRDFVRRYTDPRGEWFSAANFSDNEPGAHYEYSNLGADLAAVIIGYKTGEPFSRYASEHVFQPLGMQDTSFAYHQSPRDTALFDGKGKALKPYTEVTYADGSMHTTCRDVTKYLQAVLRARAGESSPLDAAVVAMALAPQYQPGKLPSGLKHPNQGLFWSYNELVAGVGHNGSDPGVTSYAYVSLHGDRGFVFIANSSVEDNPAYGKGIMAIWKAWSPLQQ</sequence>
<dbReference type="InterPro" id="IPR012338">
    <property type="entry name" value="Beta-lactam/transpept-like"/>
</dbReference>
<reference evidence="2" key="1">
    <citation type="submission" date="2020-10" db="EMBL/GenBank/DDBJ databases">
        <title>Phylogeny of dyella-like bacteria.</title>
        <authorList>
            <person name="Fu J."/>
        </authorList>
    </citation>
    <scope>NUCLEOTIDE SEQUENCE</scope>
    <source>
        <strain evidence="2">DHON07</strain>
    </source>
</reference>
<comment type="caution">
    <text evidence="2">The sequence shown here is derived from an EMBL/GenBank/DDBJ whole genome shotgun (WGS) entry which is preliminary data.</text>
</comment>
<evidence type="ECO:0000259" key="1">
    <source>
        <dbReference type="Pfam" id="PF00144"/>
    </source>
</evidence>
<protein>
    <submittedName>
        <fullName evidence="2">Beta-lactamase family protein</fullName>
    </submittedName>
</protein>
<dbReference type="RefSeq" id="WP_204632191.1">
    <property type="nucleotide sequence ID" value="NZ_BSOC01000002.1"/>
</dbReference>
<evidence type="ECO:0000313" key="3">
    <source>
        <dbReference type="Proteomes" id="UP001430193"/>
    </source>
</evidence>
<dbReference type="InterPro" id="IPR050789">
    <property type="entry name" value="Diverse_Enzym_Activities"/>
</dbReference>
<dbReference type="Pfam" id="PF00144">
    <property type="entry name" value="Beta-lactamase"/>
    <property type="match status" value="1"/>
</dbReference>
<dbReference type="PANTHER" id="PTHR43283">
    <property type="entry name" value="BETA-LACTAMASE-RELATED"/>
    <property type="match status" value="1"/>
</dbReference>
<organism evidence="2 3">
    <name type="scientific">Dyella mobilis</name>
    <dbReference type="NCBI Taxonomy" id="1849582"/>
    <lineage>
        <taxon>Bacteria</taxon>
        <taxon>Pseudomonadati</taxon>
        <taxon>Pseudomonadota</taxon>
        <taxon>Gammaproteobacteria</taxon>
        <taxon>Lysobacterales</taxon>
        <taxon>Rhodanobacteraceae</taxon>
        <taxon>Dyella</taxon>
    </lineage>
</organism>
<name>A0ABS2KJP2_9GAMM</name>
<evidence type="ECO:0000313" key="2">
    <source>
        <dbReference type="EMBL" id="MBM7130628.1"/>
    </source>
</evidence>